<keyword evidence="5" id="KW-1185">Reference proteome</keyword>
<accession>A0A9D4SMF5</accession>
<comment type="caution">
    <text evidence="4">The sequence shown here is derived from an EMBL/GenBank/DDBJ whole genome shotgun (WGS) entry which is preliminary data.</text>
</comment>
<gene>
    <name evidence="4" type="ORF">HPB52_024509</name>
</gene>
<organism evidence="4 5">
    <name type="scientific">Rhipicephalus sanguineus</name>
    <name type="common">Brown dog tick</name>
    <name type="synonym">Ixodes sanguineus</name>
    <dbReference type="NCBI Taxonomy" id="34632"/>
    <lineage>
        <taxon>Eukaryota</taxon>
        <taxon>Metazoa</taxon>
        <taxon>Ecdysozoa</taxon>
        <taxon>Arthropoda</taxon>
        <taxon>Chelicerata</taxon>
        <taxon>Arachnida</taxon>
        <taxon>Acari</taxon>
        <taxon>Parasitiformes</taxon>
        <taxon>Ixodida</taxon>
        <taxon>Ixodoidea</taxon>
        <taxon>Ixodidae</taxon>
        <taxon>Rhipicephalinae</taxon>
        <taxon>Rhipicephalus</taxon>
        <taxon>Rhipicephalus</taxon>
    </lineage>
</organism>
<feature type="region of interest" description="Disordered" evidence="2">
    <location>
        <begin position="124"/>
        <end position="144"/>
    </location>
</feature>
<dbReference type="VEuPathDB" id="VectorBase:RSAN_040341"/>
<protein>
    <recommendedName>
        <fullName evidence="6">RING-type domain-containing protein</fullName>
    </recommendedName>
</protein>
<keyword evidence="1" id="KW-0175">Coiled coil</keyword>
<dbReference type="SUPFAM" id="SSF57850">
    <property type="entry name" value="RING/U-box"/>
    <property type="match status" value="1"/>
</dbReference>
<dbReference type="EMBL" id="JABSTV010001415">
    <property type="protein sequence ID" value="KAH7932479.1"/>
    <property type="molecule type" value="Genomic_DNA"/>
</dbReference>
<feature type="coiled-coil region" evidence="1">
    <location>
        <begin position="83"/>
        <end position="110"/>
    </location>
</feature>
<dbReference type="VEuPathDB" id="VectorBase:RSAN_033344"/>
<reference evidence="4" key="2">
    <citation type="submission" date="2021-09" db="EMBL/GenBank/DDBJ databases">
        <authorList>
            <person name="Jia N."/>
            <person name="Wang J."/>
            <person name="Shi W."/>
            <person name="Du L."/>
            <person name="Sun Y."/>
            <person name="Zhan W."/>
            <person name="Jiang J."/>
            <person name="Wang Q."/>
            <person name="Zhang B."/>
            <person name="Ji P."/>
            <person name="Sakyi L.B."/>
            <person name="Cui X."/>
            <person name="Yuan T."/>
            <person name="Jiang B."/>
            <person name="Yang W."/>
            <person name="Lam T.T.-Y."/>
            <person name="Chang Q."/>
            <person name="Ding S."/>
            <person name="Wang X."/>
            <person name="Zhu J."/>
            <person name="Ruan X."/>
            <person name="Zhao L."/>
            <person name="Wei J."/>
            <person name="Que T."/>
            <person name="Du C."/>
            <person name="Cheng J."/>
            <person name="Dai P."/>
            <person name="Han X."/>
            <person name="Huang E."/>
            <person name="Gao Y."/>
            <person name="Liu J."/>
            <person name="Shao H."/>
            <person name="Ye R."/>
            <person name="Li L."/>
            <person name="Wei W."/>
            <person name="Wang X."/>
            <person name="Wang C."/>
            <person name="Huo Q."/>
            <person name="Li W."/>
            <person name="Guo W."/>
            <person name="Chen H."/>
            <person name="Chen S."/>
            <person name="Zhou L."/>
            <person name="Zhou L."/>
            <person name="Ni X."/>
            <person name="Tian J."/>
            <person name="Zhou Y."/>
            <person name="Sheng Y."/>
            <person name="Liu T."/>
            <person name="Pan Y."/>
            <person name="Xia L."/>
            <person name="Li J."/>
            <person name="Zhao F."/>
            <person name="Cao W."/>
        </authorList>
    </citation>
    <scope>NUCLEOTIDE SEQUENCE</scope>
    <source>
        <strain evidence="4">Rsan-2018</strain>
        <tissue evidence="4">Larvae</tissue>
    </source>
</reference>
<feature type="chain" id="PRO_5038920850" description="RING-type domain-containing protein" evidence="3">
    <location>
        <begin position="22"/>
        <end position="379"/>
    </location>
</feature>
<reference evidence="4" key="1">
    <citation type="journal article" date="2020" name="Cell">
        <title>Large-Scale Comparative Analyses of Tick Genomes Elucidate Their Genetic Diversity and Vector Capacities.</title>
        <authorList>
            <consortium name="Tick Genome and Microbiome Consortium (TIGMIC)"/>
            <person name="Jia N."/>
            <person name="Wang J."/>
            <person name="Shi W."/>
            <person name="Du L."/>
            <person name="Sun Y."/>
            <person name="Zhan W."/>
            <person name="Jiang J.F."/>
            <person name="Wang Q."/>
            <person name="Zhang B."/>
            <person name="Ji P."/>
            <person name="Bell-Sakyi L."/>
            <person name="Cui X.M."/>
            <person name="Yuan T.T."/>
            <person name="Jiang B.G."/>
            <person name="Yang W.F."/>
            <person name="Lam T.T."/>
            <person name="Chang Q.C."/>
            <person name="Ding S.J."/>
            <person name="Wang X.J."/>
            <person name="Zhu J.G."/>
            <person name="Ruan X.D."/>
            <person name="Zhao L."/>
            <person name="Wei J.T."/>
            <person name="Ye R.Z."/>
            <person name="Que T.C."/>
            <person name="Du C.H."/>
            <person name="Zhou Y.H."/>
            <person name="Cheng J.X."/>
            <person name="Dai P.F."/>
            <person name="Guo W.B."/>
            <person name="Han X.H."/>
            <person name="Huang E.J."/>
            <person name="Li L.F."/>
            <person name="Wei W."/>
            <person name="Gao Y.C."/>
            <person name="Liu J.Z."/>
            <person name="Shao H.Z."/>
            <person name="Wang X."/>
            <person name="Wang C.C."/>
            <person name="Yang T.C."/>
            <person name="Huo Q.B."/>
            <person name="Li W."/>
            <person name="Chen H.Y."/>
            <person name="Chen S.E."/>
            <person name="Zhou L.G."/>
            <person name="Ni X.B."/>
            <person name="Tian J.H."/>
            <person name="Sheng Y."/>
            <person name="Liu T."/>
            <person name="Pan Y.S."/>
            <person name="Xia L.Y."/>
            <person name="Li J."/>
            <person name="Zhao F."/>
            <person name="Cao W.C."/>
        </authorList>
    </citation>
    <scope>NUCLEOTIDE SEQUENCE</scope>
    <source>
        <strain evidence="4">Rsan-2018</strain>
    </source>
</reference>
<keyword evidence="3" id="KW-0732">Signal</keyword>
<dbReference type="Proteomes" id="UP000821837">
    <property type="component" value="Unassembled WGS sequence"/>
</dbReference>
<name>A0A9D4SMF5_RHISA</name>
<evidence type="ECO:0000256" key="2">
    <source>
        <dbReference type="SAM" id="MobiDB-lite"/>
    </source>
</evidence>
<evidence type="ECO:0000313" key="5">
    <source>
        <dbReference type="Proteomes" id="UP000821837"/>
    </source>
</evidence>
<evidence type="ECO:0008006" key="6">
    <source>
        <dbReference type="Google" id="ProtNLM"/>
    </source>
</evidence>
<evidence type="ECO:0000313" key="4">
    <source>
        <dbReference type="EMBL" id="KAH7932479.1"/>
    </source>
</evidence>
<evidence type="ECO:0000256" key="1">
    <source>
        <dbReference type="SAM" id="Coils"/>
    </source>
</evidence>
<sequence length="379" mass="42523">MIAKRILVLPCSHVLCQACHAASCQGGSDGLCPMDREPFGAGDASLESTAAIVRDVRASLEEMMAQLVNPDRDQLMSSIPSRMNELTQQMREHEFRLAEFTREVDESTEAEMAQVAASISSKMAGQPRYQSSETAEQVSTTSLQLLRPEKSKTCRQPYLFANLPLGVLQAMRLTSSQDYPQHVVSNCGPRDVKCHLYLTAPLSTTRTWREVEGSVKYVLTLKNCDMDVPAMEKSTIFAQVTVLHTRDAYFTVEVDKNYLFLFVRIGFHGLLAGPQCSMPSFRVKLLDGEPAHYSRLKIHTTMADLRRVHRFRDHTVAGVNWRPTRLFYESPSLRACDLCRMIAGRVLELPCSHLLCQACHAPVAKVAVMEFVPWIESHS</sequence>
<evidence type="ECO:0000256" key="3">
    <source>
        <dbReference type="SAM" id="SignalP"/>
    </source>
</evidence>
<proteinExistence type="predicted"/>
<dbReference type="AlphaFoldDB" id="A0A9D4SMF5"/>
<feature type="signal peptide" evidence="3">
    <location>
        <begin position="1"/>
        <end position="21"/>
    </location>
</feature>